<dbReference type="PANTHER" id="PTHR47965:SF12">
    <property type="entry name" value="ASPARTIC PROTEINASE 3-RELATED"/>
    <property type="match status" value="1"/>
</dbReference>
<dbReference type="EMBL" id="DS022300">
    <property type="protein sequence ID" value="OAJ36956.1"/>
    <property type="molecule type" value="Genomic_DNA"/>
</dbReference>
<keyword evidence="5" id="KW-0378">Hydrolase</keyword>
<protein>
    <recommendedName>
        <fullName evidence="8">Peptidase A1 domain-containing protein</fullName>
    </recommendedName>
</protein>
<dbReference type="GO" id="GO:0006508">
    <property type="term" value="P:proteolysis"/>
    <property type="evidence" value="ECO:0007669"/>
    <property type="project" value="UniProtKB-KW"/>
</dbReference>
<dbReference type="Proteomes" id="UP000077115">
    <property type="component" value="Unassembled WGS sequence"/>
</dbReference>
<dbReference type="SUPFAM" id="SSF50630">
    <property type="entry name" value="Acid proteases"/>
    <property type="match status" value="1"/>
</dbReference>
<name>A0A177WAZ2_BATDL</name>
<reference evidence="9 10" key="1">
    <citation type="submission" date="2006-10" db="EMBL/GenBank/DDBJ databases">
        <title>The Genome Sequence of Batrachochytrium dendrobatidis JEL423.</title>
        <authorList>
            <consortium name="The Broad Institute Genome Sequencing Platform"/>
            <person name="Birren B."/>
            <person name="Lander E."/>
            <person name="Galagan J."/>
            <person name="Cuomo C."/>
            <person name="Devon K."/>
            <person name="Jaffe D."/>
            <person name="Butler J."/>
            <person name="Alvarez P."/>
            <person name="Gnerre S."/>
            <person name="Grabherr M."/>
            <person name="Kleber M."/>
            <person name="Mauceli E."/>
            <person name="Brockman W."/>
            <person name="Young S."/>
            <person name="LaButti K."/>
            <person name="Sykes S."/>
            <person name="DeCaprio D."/>
            <person name="Crawford M."/>
            <person name="Koehrsen M."/>
            <person name="Engels R."/>
            <person name="Montgomery P."/>
            <person name="Pearson M."/>
            <person name="Howarth C."/>
            <person name="Larson L."/>
            <person name="White J."/>
            <person name="O'Leary S."/>
            <person name="Kodira C."/>
            <person name="Zeng Q."/>
            <person name="Yandava C."/>
            <person name="Alvarado L."/>
            <person name="Longcore J."/>
            <person name="James T."/>
        </authorList>
    </citation>
    <scope>NUCLEOTIDE SEQUENCE [LARGE SCALE GENOMIC DNA]</scope>
    <source>
        <strain evidence="9 10">JEL423</strain>
    </source>
</reference>
<evidence type="ECO:0000256" key="3">
    <source>
        <dbReference type="ARBA" id="ARBA00022729"/>
    </source>
</evidence>
<keyword evidence="4" id="KW-0064">Aspartyl protease</keyword>
<evidence type="ECO:0000256" key="4">
    <source>
        <dbReference type="ARBA" id="ARBA00022750"/>
    </source>
</evidence>
<evidence type="ECO:0000256" key="6">
    <source>
        <dbReference type="ARBA" id="ARBA00023145"/>
    </source>
</evidence>
<organism evidence="9 10">
    <name type="scientific">Batrachochytrium dendrobatidis (strain JEL423)</name>
    <dbReference type="NCBI Taxonomy" id="403673"/>
    <lineage>
        <taxon>Eukaryota</taxon>
        <taxon>Fungi</taxon>
        <taxon>Fungi incertae sedis</taxon>
        <taxon>Chytridiomycota</taxon>
        <taxon>Chytridiomycota incertae sedis</taxon>
        <taxon>Chytridiomycetes</taxon>
        <taxon>Rhizophydiales</taxon>
        <taxon>Rhizophydiales incertae sedis</taxon>
        <taxon>Batrachochytrium</taxon>
    </lineage>
</organism>
<keyword evidence="7" id="KW-0812">Transmembrane</keyword>
<dbReference type="eggNOG" id="ENOG502QPQC">
    <property type="taxonomic scope" value="Eukaryota"/>
</dbReference>
<comment type="similarity">
    <text evidence="1">Belongs to the peptidase A1 family.</text>
</comment>
<dbReference type="VEuPathDB" id="FungiDB:BDEG_21052"/>
<dbReference type="PROSITE" id="PS51767">
    <property type="entry name" value="PEPTIDASE_A1"/>
    <property type="match status" value="1"/>
</dbReference>
<dbReference type="GO" id="GO:0004190">
    <property type="term" value="F:aspartic-type endopeptidase activity"/>
    <property type="evidence" value="ECO:0007669"/>
    <property type="project" value="UniProtKB-KW"/>
</dbReference>
<keyword evidence="7" id="KW-0472">Membrane</keyword>
<dbReference type="InterPro" id="IPR021109">
    <property type="entry name" value="Peptidase_aspartic_dom_sf"/>
</dbReference>
<dbReference type="AlphaFoldDB" id="A0A177WAZ2"/>
<feature type="domain" description="Peptidase A1" evidence="8">
    <location>
        <begin position="69"/>
        <end position="422"/>
    </location>
</feature>
<feature type="transmembrane region" description="Helical" evidence="7">
    <location>
        <begin position="6"/>
        <end position="25"/>
    </location>
</feature>
<dbReference type="FunFam" id="2.40.70.10:FF:000141">
    <property type="entry name" value="Uncharacterized protein"/>
    <property type="match status" value="1"/>
</dbReference>
<dbReference type="OrthoDB" id="2152801at2759"/>
<reference evidence="9 10" key="2">
    <citation type="submission" date="2016-05" db="EMBL/GenBank/DDBJ databases">
        <title>Lineage-specific infection strategies underlie the spectrum of fungal disease in amphibians.</title>
        <authorList>
            <person name="Cuomo C.A."/>
            <person name="Farrer R.A."/>
            <person name="James T."/>
            <person name="Longcore J."/>
            <person name="Birren B."/>
        </authorList>
    </citation>
    <scope>NUCLEOTIDE SEQUENCE [LARGE SCALE GENOMIC DNA]</scope>
    <source>
        <strain evidence="9 10">JEL423</strain>
    </source>
</reference>
<proteinExistence type="inferred from homology"/>
<evidence type="ECO:0000256" key="1">
    <source>
        <dbReference type="ARBA" id="ARBA00007447"/>
    </source>
</evidence>
<accession>A0A177WAZ2</accession>
<dbReference type="InterPro" id="IPR033121">
    <property type="entry name" value="PEPTIDASE_A1"/>
</dbReference>
<dbReference type="FunFam" id="2.40.70.10:FF:000089">
    <property type="entry name" value="Uncharacterized protein"/>
    <property type="match status" value="1"/>
</dbReference>
<sequence length="482" mass="51935">MNYVKNTQYIMYILIVYYFLPHILVGSIRITAQIRNITGGSDVVQNMGRAFTPNNISEFQLTGGYHSCYYVSMNISGVQLSISVDSGSTDLAVAGVGLNNYSSSTGGVTFVMPNNAPSVSGFYADGSWWKGFGLQSTVSLSNSHITASNAPFSVITSQSTNPIFVKGTGNPNQNGLLGVAYHPLSQLSFSPPTVMDAWYAQGSIKNNEIAFHACPYSQMADAYIDFGNDSPSYDCNPSGLPIAWALCPSKSYFTMDVRNISVSNQQVILPSNFQTTDPSLIGGKYKAWSFIDSCSSLIHVPAVVNAALKNAIISSGALSNQLSSTVVNNLLSGTYAYSITPYINWTALPTLSFDIVSDQTDGTLSKVFTVTLSGQQYLQCDQNAYCTYLVGTGSDAYATLGIPVFSNLHITLDRTNGRVGFAPGCGCSTSANSYPSVYFSNTTIVRTWDPNSPFPNAARPRLNKPNLVMLLVALIHLGFWIL</sequence>
<evidence type="ECO:0000256" key="5">
    <source>
        <dbReference type="ARBA" id="ARBA00022801"/>
    </source>
</evidence>
<dbReference type="Gene3D" id="2.40.70.10">
    <property type="entry name" value="Acid Proteases"/>
    <property type="match status" value="2"/>
</dbReference>
<evidence type="ECO:0000313" key="9">
    <source>
        <dbReference type="EMBL" id="OAJ36956.1"/>
    </source>
</evidence>
<evidence type="ECO:0000259" key="8">
    <source>
        <dbReference type="PROSITE" id="PS51767"/>
    </source>
</evidence>
<keyword evidence="7" id="KW-1133">Transmembrane helix</keyword>
<keyword evidence="3" id="KW-0732">Signal</keyword>
<evidence type="ECO:0000313" key="10">
    <source>
        <dbReference type="Proteomes" id="UP000077115"/>
    </source>
</evidence>
<evidence type="ECO:0000256" key="2">
    <source>
        <dbReference type="ARBA" id="ARBA00022670"/>
    </source>
</evidence>
<evidence type="ECO:0000256" key="7">
    <source>
        <dbReference type="SAM" id="Phobius"/>
    </source>
</evidence>
<keyword evidence="6" id="KW-0865">Zymogen</keyword>
<dbReference type="PANTHER" id="PTHR47965">
    <property type="entry name" value="ASPARTYL PROTEASE-RELATED"/>
    <property type="match status" value="1"/>
</dbReference>
<gene>
    <name evidence="9" type="ORF">BDEG_21052</name>
</gene>
<keyword evidence="2" id="KW-0645">Protease</keyword>
<dbReference type="InterPro" id="IPR001461">
    <property type="entry name" value="Aspartic_peptidase_A1"/>
</dbReference>